<evidence type="ECO:0000313" key="14">
    <source>
        <dbReference type="EMBL" id="MBO8484192.1"/>
    </source>
</evidence>
<feature type="binding site" evidence="13">
    <location>
        <begin position="42"/>
        <end position="49"/>
    </location>
    <ligand>
        <name>ATP</name>
        <dbReference type="ChEBI" id="CHEBI:30616"/>
    </ligand>
</feature>
<dbReference type="GO" id="GO:0009244">
    <property type="term" value="P:lipopolysaccharide core region biosynthetic process"/>
    <property type="evidence" value="ECO:0007669"/>
    <property type="project" value="TreeGrafter"/>
</dbReference>
<comment type="similarity">
    <text evidence="13">Belongs to the LpxK family.</text>
</comment>
<dbReference type="HAMAP" id="MF_00409">
    <property type="entry name" value="LpxK"/>
    <property type="match status" value="1"/>
</dbReference>
<reference evidence="14" key="2">
    <citation type="journal article" date="2021" name="PeerJ">
        <title>Extensive microbial diversity within the chicken gut microbiome revealed by metagenomics and culture.</title>
        <authorList>
            <person name="Gilroy R."/>
            <person name="Ravi A."/>
            <person name="Getino M."/>
            <person name="Pursley I."/>
            <person name="Horton D.L."/>
            <person name="Alikhan N.F."/>
            <person name="Baker D."/>
            <person name="Gharbi K."/>
            <person name="Hall N."/>
            <person name="Watson M."/>
            <person name="Adriaenssens E.M."/>
            <person name="Foster-Nyarko E."/>
            <person name="Jarju S."/>
            <person name="Secka A."/>
            <person name="Antonio M."/>
            <person name="Oren A."/>
            <person name="Chaudhuri R.R."/>
            <person name="La Ragione R."/>
            <person name="Hildebrand F."/>
            <person name="Pallen M.J."/>
        </authorList>
    </citation>
    <scope>NUCLEOTIDE SEQUENCE</scope>
    <source>
        <strain evidence="14">G3-8215</strain>
    </source>
</reference>
<evidence type="ECO:0000256" key="2">
    <source>
        <dbReference type="ARBA" id="ARBA00004870"/>
    </source>
</evidence>
<accession>A0A940II58</accession>
<dbReference type="GO" id="GO:0005886">
    <property type="term" value="C:plasma membrane"/>
    <property type="evidence" value="ECO:0007669"/>
    <property type="project" value="TreeGrafter"/>
</dbReference>
<evidence type="ECO:0000256" key="8">
    <source>
        <dbReference type="ARBA" id="ARBA00022741"/>
    </source>
</evidence>
<evidence type="ECO:0000256" key="10">
    <source>
        <dbReference type="ARBA" id="ARBA00022840"/>
    </source>
</evidence>
<evidence type="ECO:0000256" key="9">
    <source>
        <dbReference type="ARBA" id="ARBA00022777"/>
    </source>
</evidence>
<dbReference type="PANTHER" id="PTHR42724">
    <property type="entry name" value="TETRAACYLDISACCHARIDE 4'-KINASE"/>
    <property type="match status" value="1"/>
</dbReference>
<evidence type="ECO:0000313" key="15">
    <source>
        <dbReference type="Proteomes" id="UP000725002"/>
    </source>
</evidence>
<dbReference type="GO" id="GO:0009245">
    <property type="term" value="P:lipid A biosynthetic process"/>
    <property type="evidence" value="ECO:0007669"/>
    <property type="project" value="UniProtKB-UniRule"/>
</dbReference>
<sequence length="378" mass="42932">MIDNILLAPYYMALKFRHFLYDRGIKKSRRAEVPTISVGNVTVGGTGKTPHTEMLLRLLASEPAWAGKNIAVLSRGYKRKTKGFQQVSPDGTASAYGDEPLQIKRKFPQNVVAVDKNRIEGCDFLSHPEKLSVSKKARKCIDKNMEKQDIIILDDAFQYRALKPSVSIVLMDYSRPVFSDRLIPMGRLRDIPERIYEADIIIVTKSPAYLDDTEKTEYVSSELHLKNFDSRTYKAETPDGKDINVFFTKIRYSSIETVFPEGEPRYSYSRQAVLFTGIANDKPLAMYLSDTYKVIEKLSFPDHHAFTAADIKKIGKVSDAHPTAVLVTTEKDSQRLKDCKEIPGTLRQRMFRVPITVDFLSDEERSAFISLLDSKIRG</sequence>
<keyword evidence="5 13" id="KW-0444">Lipid biosynthesis</keyword>
<dbReference type="EC" id="2.7.1.130" evidence="3 13"/>
<name>A0A940II58_9BACT</name>
<evidence type="ECO:0000256" key="4">
    <source>
        <dbReference type="ARBA" id="ARBA00016436"/>
    </source>
</evidence>
<keyword evidence="11 13" id="KW-0443">Lipid metabolism</keyword>
<keyword evidence="10 13" id="KW-0067">ATP-binding</keyword>
<comment type="caution">
    <text evidence="14">The sequence shown here is derived from an EMBL/GenBank/DDBJ whole genome shotgun (WGS) entry which is preliminary data.</text>
</comment>
<dbReference type="InterPro" id="IPR003758">
    <property type="entry name" value="LpxK"/>
</dbReference>
<organism evidence="14 15">
    <name type="scientific">Candidatus Cryptobacteroides avicola</name>
    <dbReference type="NCBI Taxonomy" id="2840757"/>
    <lineage>
        <taxon>Bacteria</taxon>
        <taxon>Pseudomonadati</taxon>
        <taxon>Bacteroidota</taxon>
        <taxon>Bacteroidia</taxon>
        <taxon>Bacteroidales</taxon>
        <taxon>Candidatus Cryptobacteroides</taxon>
    </lineage>
</organism>
<keyword evidence="8 13" id="KW-0547">Nucleotide-binding</keyword>
<dbReference type="NCBIfam" id="TIGR00682">
    <property type="entry name" value="lpxK"/>
    <property type="match status" value="1"/>
</dbReference>
<reference evidence="14" key="1">
    <citation type="submission" date="2020-10" db="EMBL/GenBank/DDBJ databases">
        <authorList>
            <person name="Gilroy R."/>
        </authorList>
    </citation>
    <scope>NUCLEOTIDE SEQUENCE</scope>
    <source>
        <strain evidence="14">G3-8215</strain>
    </source>
</reference>
<dbReference type="InterPro" id="IPR027417">
    <property type="entry name" value="P-loop_NTPase"/>
</dbReference>
<dbReference type="SUPFAM" id="SSF52540">
    <property type="entry name" value="P-loop containing nucleoside triphosphate hydrolases"/>
    <property type="match status" value="1"/>
</dbReference>
<evidence type="ECO:0000256" key="11">
    <source>
        <dbReference type="ARBA" id="ARBA00023098"/>
    </source>
</evidence>
<keyword evidence="6 13" id="KW-0441">Lipid A biosynthesis</keyword>
<evidence type="ECO:0000256" key="1">
    <source>
        <dbReference type="ARBA" id="ARBA00002274"/>
    </source>
</evidence>
<dbReference type="PANTHER" id="PTHR42724:SF1">
    <property type="entry name" value="TETRAACYLDISACCHARIDE 4'-KINASE, MITOCHONDRIAL-RELATED"/>
    <property type="match status" value="1"/>
</dbReference>
<evidence type="ECO:0000256" key="7">
    <source>
        <dbReference type="ARBA" id="ARBA00022679"/>
    </source>
</evidence>
<comment type="pathway">
    <text evidence="2 13">Glycolipid biosynthesis; lipid IV(A) biosynthesis; lipid IV(A) from (3R)-3-hydroxytetradecanoyl-[acyl-carrier-protein] and UDP-N-acetyl-alpha-D-glucosamine: step 6/6.</text>
</comment>
<dbReference type="GO" id="GO:0009029">
    <property type="term" value="F:lipid-A 4'-kinase activity"/>
    <property type="evidence" value="ECO:0007669"/>
    <property type="project" value="UniProtKB-UniRule"/>
</dbReference>
<comment type="function">
    <text evidence="1 13">Transfers the gamma-phosphate of ATP to the 4'-position of a tetraacyldisaccharide 1-phosphate intermediate (termed DS-1-P) to form tetraacyldisaccharide 1,4'-bis-phosphate (lipid IVA).</text>
</comment>
<keyword evidence="7 13" id="KW-0808">Transferase</keyword>
<dbReference type="AlphaFoldDB" id="A0A940II58"/>
<comment type="catalytic activity">
    <reaction evidence="13">
        <text>a lipid A disaccharide + ATP = a lipid IVA + ADP + H(+)</text>
        <dbReference type="Rhea" id="RHEA:67840"/>
        <dbReference type="ChEBI" id="CHEBI:15378"/>
        <dbReference type="ChEBI" id="CHEBI:30616"/>
        <dbReference type="ChEBI" id="CHEBI:176343"/>
        <dbReference type="ChEBI" id="CHEBI:176425"/>
        <dbReference type="ChEBI" id="CHEBI:456216"/>
        <dbReference type="EC" id="2.7.1.130"/>
    </reaction>
</comment>
<evidence type="ECO:0000256" key="3">
    <source>
        <dbReference type="ARBA" id="ARBA00012071"/>
    </source>
</evidence>
<dbReference type="EMBL" id="JADILV010000060">
    <property type="protein sequence ID" value="MBO8484192.1"/>
    <property type="molecule type" value="Genomic_DNA"/>
</dbReference>
<evidence type="ECO:0000256" key="5">
    <source>
        <dbReference type="ARBA" id="ARBA00022516"/>
    </source>
</evidence>
<protein>
    <recommendedName>
        <fullName evidence="4 13">Tetraacyldisaccharide 4'-kinase</fullName>
        <ecNumber evidence="3 13">2.7.1.130</ecNumber>
    </recommendedName>
    <alternativeName>
        <fullName evidence="12 13">Lipid A 4'-kinase</fullName>
    </alternativeName>
</protein>
<gene>
    <name evidence="13 14" type="primary">lpxK</name>
    <name evidence="14" type="ORF">IAB75_08790</name>
</gene>
<evidence type="ECO:0000256" key="12">
    <source>
        <dbReference type="ARBA" id="ARBA00029757"/>
    </source>
</evidence>
<evidence type="ECO:0000256" key="13">
    <source>
        <dbReference type="HAMAP-Rule" id="MF_00409"/>
    </source>
</evidence>
<dbReference type="GO" id="GO:0005524">
    <property type="term" value="F:ATP binding"/>
    <property type="evidence" value="ECO:0007669"/>
    <property type="project" value="UniProtKB-UniRule"/>
</dbReference>
<dbReference type="Proteomes" id="UP000725002">
    <property type="component" value="Unassembled WGS sequence"/>
</dbReference>
<keyword evidence="9 13" id="KW-0418">Kinase</keyword>
<dbReference type="Pfam" id="PF02606">
    <property type="entry name" value="LpxK"/>
    <property type="match status" value="1"/>
</dbReference>
<proteinExistence type="inferred from homology"/>
<evidence type="ECO:0000256" key="6">
    <source>
        <dbReference type="ARBA" id="ARBA00022556"/>
    </source>
</evidence>